<dbReference type="Gene3D" id="1.10.260.40">
    <property type="entry name" value="lambda repressor-like DNA-binding domains"/>
    <property type="match status" value="1"/>
</dbReference>
<sequence length="284" mass="32144">MLDPEHQGRQRKDLAEALRSLRLASGLSGSRLAVRCQMSQAKISRIETGNTLPSVIDVERILAALDVPEEVARELLELARAANMDYKAWRAYARLGLHQKQAELKALEESSTLMRHFLPAIPTGLLHVSEYAAATLRPGVRSEPARDVARVVRARMDRQAILDDLRRRFVFLMTEQAIRWRRAPAEVMAAQATHLAQVSEKANVDIAIIPQTVQVPATPMNIFVIYDDRLVTVELFSGEVVLRTPQDVGYHIELFELFMEHALRDAEATAFLLDRADEFMRIRE</sequence>
<dbReference type="InterPro" id="IPR010982">
    <property type="entry name" value="Lambda_DNA-bd_dom_sf"/>
</dbReference>
<organism evidence="2 3">
    <name type="scientific">Kitasatospora acidiphila</name>
    <dbReference type="NCBI Taxonomy" id="2567942"/>
    <lineage>
        <taxon>Bacteria</taxon>
        <taxon>Bacillati</taxon>
        <taxon>Actinomycetota</taxon>
        <taxon>Actinomycetes</taxon>
        <taxon>Kitasatosporales</taxon>
        <taxon>Streptomycetaceae</taxon>
        <taxon>Kitasatospora</taxon>
    </lineage>
</organism>
<feature type="domain" description="HTH cro/C1-type" evidence="1">
    <location>
        <begin position="18"/>
        <end position="71"/>
    </location>
</feature>
<comment type="caution">
    <text evidence="2">The sequence shown here is derived from an EMBL/GenBank/DDBJ whole genome shotgun (WGS) entry which is preliminary data.</text>
</comment>
<dbReference type="AlphaFoldDB" id="A0A540WA57"/>
<dbReference type="Proteomes" id="UP000319103">
    <property type="component" value="Unassembled WGS sequence"/>
</dbReference>
<dbReference type="Pfam" id="PF19054">
    <property type="entry name" value="DUF5753"/>
    <property type="match status" value="1"/>
</dbReference>
<dbReference type="SMART" id="SM00530">
    <property type="entry name" value="HTH_XRE"/>
    <property type="match status" value="1"/>
</dbReference>
<keyword evidence="3" id="KW-1185">Reference proteome</keyword>
<evidence type="ECO:0000259" key="1">
    <source>
        <dbReference type="PROSITE" id="PS50943"/>
    </source>
</evidence>
<dbReference type="PROSITE" id="PS50943">
    <property type="entry name" value="HTH_CROC1"/>
    <property type="match status" value="1"/>
</dbReference>
<dbReference type="EMBL" id="VIGB01000003">
    <property type="protein sequence ID" value="TQF05900.1"/>
    <property type="molecule type" value="Genomic_DNA"/>
</dbReference>
<dbReference type="GO" id="GO:0003677">
    <property type="term" value="F:DNA binding"/>
    <property type="evidence" value="ECO:0007669"/>
    <property type="project" value="InterPro"/>
</dbReference>
<dbReference type="InterPro" id="IPR001387">
    <property type="entry name" value="Cro/C1-type_HTH"/>
</dbReference>
<dbReference type="CDD" id="cd00093">
    <property type="entry name" value="HTH_XRE"/>
    <property type="match status" value="1"/>
</dbReference>
<protein>
    <submittedName>
        <fullName evidence="2">Helix-turn-helix domain-containing protein</fullName>
    </submittedName>
</protein>
<evidence type="ECO:0000313" key="2">
    <source>
        <dbReference type="EMBL" id="TQF05900.1"/>
    </source>
</evidence>
<name>A0A540WA57_9ACTN</name>
<proteinExistence type="predicted"/>
<dbReference type="SUPFAM" id="SSF47413">
    <property type="entry name" value="lambda repressor-like DNA-binding domains"/>
    <property type="match status" value="1"/>
</dbReference>
<evidence type="ECO:0000313" key="3">
    <source>
        <dbReference type="Proteomes" id="UP000319103"/>
    </source>
</evidence>
<accession>A0A540WA57</accession>
<reference evidence="2 3" key="1">
    <citation type="submission" date="2019-06" db="EMBL/GenBank/DDBJ databases">
        <title>Description of Kitasatospora acidophila sp. nov. isolated from pine grove soil, and reclassification of Streptomyces novaecaesareae to Kitasatospora novaeceasareae comb. nov.</title>
        <authorList>
            <person name="Kim M.J."/>
        </authorList>
    </citation>
    <scope>NUCLEOTIDE SEQUENCE [LARGE SCALE GENOMIC DNA]</scope>
    <source>
        <strain evidence="2 3">MMS16-CNU292</strain>
    </source>
</reference>
<dbReference type="Pfam" id="PF13560">
    <property type="entry name" value="HTH_31"/>
    <property type="match status" value="1"/>
</dbReference>
<dbReference type="OrthoDB" id="4966777at2"/>
<gene>
    <name evidence="2" type="ORF">E6W39_31330</name>
</gene>
<dbReference type="InterPro" id="IPR043917">
    <property type="entry name" value="DUF5753"/>
</dbReference>